<dbReference type="SUPFAM" id="SSF48179">
    <property type="entry name" value="6-phosphogluconate dehydrogenase C-terminal domain-like"/>
    <property type="match status" value="1"/>
</dbReference>
<dbReference type="InterPro" id="IPR023027">
    <property type="entry name" value="Mannitol_DH_CS"/>
</dbReference>
<evidence type="ECO:0000256" key="5">
    <source>
        <dbReference type="ARBA" id="ARBA00048615"/>
    </source>
</evidence>
<dbReference type="InterPro" id="IPR008927">
    <property type="entry name" value="6-PGluconate_DH-like_C_sf"/>
</dbReference>
<dbReference type="PRINTS" id="PR00084">
    <property type="entry name" value="MTLDHDRGNASE"/>
</dbReference>
<evidence type="ECO:0000259" key="7">
    <source>
        <dbReference type="Pfam" id="PF01232"/>
    </source>
</evidence>
<evidence type="ECO:0000256" key="4">
    <source>
        <dbReference type="ARBA" id="ARBA00023027"/>
    </source>
</evidence>
<comment type="similarity">
    <text evidence="6">Belongs to the mannitol dehydrogenase family. UxuB subfamily.</text>
</comment>
<dbReference type="EC" id="1.1.1.17" evidence="1"/>
<dbReference type="GO" id="GO:0008926">
    <property type="term" value="F:mannitol-1-phosphate 5-dehydrogenase activity"/>
    <property type="evidence" value="ECO:0007669"/>
    <property type="project" value="UniProtKB-EC"/>
</dbReference>
<dbReference type="InterPro" id="IPR050988">
    <property type="entry name" value="Mannitol_DH/Oxidoreductase"/>
</dbReference>
<reference evidence="10" key="1">
    <citation type="journal article" date="2015" name="Genome Announc.">
        <title>Draft Genome Sequence of Tolypothrix boutellei Strain VB521301.</title>
        <authorList>
            <person name="Chandrababunaidu M.M."/>
            <person name="Singh D."/>
            <person name="Sen D."/>
            <person name="Bhan S."/>
            <person name="Das S."/>
            <person name="Gupta A."/>
            <person name="Adhikary S.P."/>
            <person name="Tripathy S."/>
        </authorList>
    </citation>
    <scope>NUCLEOTIDE SEQUENCE</scope>
    <source>
        <strain evidence="10">VB521301</strain>
    </source>
</reference>
<gene>
    <name evidence="10" type="ORF">DA73_0233200</name>
    <name evidence="9" type="ORF">DA73_0400005710</name>
</gene>
<dbReference type="Gene3D" id="3.40.50.720">
    <property type="entry name" value="NAD(P)-binding Rossmann-like Domain"/>
    <property type="match status" value="1"/>
</dbReference>
<dbReference type="PANTHER" id="PTHR43362:SF1">
    <property type="entry name" value="MANNITOL DEHYDROGENASE 2-RELATED"/>
    <property type="match status" value="1"/>
</dbReference>
<keyword evidence="4" id="KW-0520">NAD</keyword>
<dbReference type="STRING" id="1479485.DA73_0233200"/>
<evidence type="ECO:0000259" key="8">
    <source>
        <dbReference type="Pfam" id="PF08125"/>
    </source>
</evidence>
<feature type="domain" description="Mannitol dehydrogenase C-terminal" evidence="8">
    <location>
        <begin position="296"/>
        <end position="483"/>
    </location>
</feature>
<dbReference type="InterPro" id="IPR013118">
    <property type="entry name" value="Mannitol_DH_C"/>
</dbReference>
<dbReference type="EMBL" id="JHEG02000058">
    <property type="protein sequence ID" value="KIE09248.1"/>
    <property type="molecule type" value="Genomic_DNA"/>
</dbReference>
<dbReference type="GO" id="GO:0019594">
    <property type="term" value="P:mannitol metabolic process"/>
    <property type="evidence" value="ECO:0007669"/>
    <property type="project" value="InterPro"/>
</dbReference>
<keyword evidence="11" id="KW-1185">Reference proteome</keyword>
<evidence type="ECO:0000313" key="10">
    <source>
        <dbReference type="EMBL" id="KIE09248.1"/>
    </source>
</evidence>
<dbReference type="EMBL" id="JHEG04000001">
    <property type="protein sequence ID" value="KAF3885011.1"/>
    <property type="molecule type" value="Genomic_DNA"/>
</dbReference>
<dbReference type="FunFam" id="3.40.50.720:FF:000129">
    <property type="entry name" value="D-mannonate oxidoreductase"/>
    <property type="match status" value="1"/>
</dbReference>
<dbReference type="Pfam" id="PF01232">
    <property type="entry name" value="Mannitol_dh"/>
    <property type="match status" value="1"/>
</dbReference>
<comment type="caution">
    <text evidence="10">The sequence shown here is derived from an EMBL/GenBank/DDBJ whole genome shotgun (WGS) entry which is preliminary data.</text>
</comment>
<dbReference type="SUPFAM" id="SSF51735">
    <property type="entry name" value="NAD(P)-binding Rossmann-fold domains"/>
    <property type="match status" value="1"/>
</dbReference>
<dbReference type="InterPro" id="IPR000669">
    <property type="entry name" value="Mannitol_DH"/>
</dbReference>
<dbReference type="RefSeq" id="WP_038088868.1">
    <property type="nucleotide sequence ID" value="NZ_JHEG04000001.1"/>
</dbReference>
<evidence type="ECO:0000313" key="11">
    <source>
        <dbReference type="Proteomes" id="UP000029738"/>
    </source>
</evidence>
<keyword evidence="3" id="KW-0560">Oxidoreductase</keyword>
<dbReference type="InterPro" id="IPR013328">
    <property type="entry name" value="6PGD_dom2"/>
</dbReference>
<evidence type="ECO:0000313" key="9">
    <source>
        <dbReference type="EMBL" id="KAF3885011.1"/>
    </source>
</evidence>
<evidence type="ECO:0000256" key="2">
    <source>
        <dbReference type="ARBA" id="ARBA00016219"/>
    </source>
</evidence>
<evidence type="ECO:0000256" key="1">
    <source>
        <dbReference type="ARBA" id="ARBA00012939"/>
    </source>
</evidence>
<name>A0A0C1R091_9CYAN</name>
<protein>
    <recommendedName>
        <fullName evidence="2">Mannitol-1-phosphate 5-dehydrogenase</fullName>
        <ecNumber evidence="1">1.1.1.17</ecNumber>
    </recommendedName>
</protein>
<comment type="catalytic activity">
    <reaction evidence="5">
        <text>D-mannitol 1-phosphate + NAD(+) = beta-D-fructose 6-phosphate + NADH + H(+)</text>
        <dbReference type="Rhea" id="RHEA:19661"/>
        <dbReference type="ChEBI" id="CHEBI:15378"/>
        <dbReference type="ChEBI" id="CHEBI:57540"/>
        <dbReference type="ChEBI" id="CHEBI:57634"/>
        <dbReference type="ChEBI" id="CHEBI:57945"/>
        <dbReference type="ChEBI" id="CHEBI:61381"/>
        <dbReference type="EC" id="1.1.1.17"/>
    </reaction>
</comment>
<sequence>MNSNTSTGSAIKLNEASLSRLANNVRVPNYDRHQITNGIVHIGVGGFHRAHQALYLDNYFHQHPGTDWGICGMGLLDFDKRMRDALKAQDCLYTLVERSPEGDRARVIGAITQYLFAPDNRQAAIEALADPKCRIVTLTITEGGYYYIEGSGEFDANHPTIQYDLQHPHEPIGVYGFLTAALARRRQQGLAPFTVLSCDNLQGNGNIARKMLTAFAQMRDPELGNWITEQVAFPNCMVDRITPATTPADIKMVAEQFNIDDAFPVVAEPFLQWVVEDKFCAGRPDWEAVGVQMTDDVHPYEMMKIRLLNASHLLIGYLGTLAGYTYVHEVMADKYIRQAVDNLMEEVTPTLQPVPGIDLDDYKKTLIERFANPKIRDQLPRLCLNSAAKMPKFVLGSLRDALQQGGALDYMSFTVAAWFRYLNGRDDRGNSIPIDDPMSGILTELALSGGSDPKPLLGLTEIFGDLSQSSRFVDSVTNHLHSLYELSARETLAQILKI</sequence>
<dbReference type="InterPro" id="IPR013131">
    <property type="entry name" value="Mannitol_DH_N"/>
</dbReference>
<proteinExistence type="inferred from homology"/>
<feature type="domain" description="Mannitol dehydrogenase N-terminal" evidence="7">
    <location>
        <begin position="38"/>
        <end position="287"/>
    </location>
</feature>
<dbReference type="AlphaFoldDB" id="A0A0C1R091"/>
<evidence type="ECO:0000256" key="6">
    <source>
        <dbReference type="ARBA" id="ARBA00061451"/>
    </source>
</evidence>
<reference evidence="9" key="2">
    <citation type="submission" date="2019-11" db="EMBL/GenBank/DDBJ databases">
        <title>Improved Assembly of Tolypothrix boutellei genome.</title>
        <authorList>
            <person name="Sarangi A.N."/>
            <person name="Mukherjee M."/>
            <person name="Ghosh S."/>
            <person name="Singh D."/>
            <person name="Das A."/>
            <person name="Kant S."/>
            <person name="Prusty A."/>
            <person name="Tripathy S."/>
        </authorList>
    </citation>
    <scope>NUCLEOTIDE SEQUENCE</scope>
    <source>
        <strain evidence="9">VB521301</strain>
    </source>
</reference>
<evidence type="ECO:0000256" key="3">
    <source>
        <dbReference type="ARBA" id="ARBA00023002"/>
    </source>
</evidence>
<dbReference type="OrthoDB" id="9768714at2"/>
<organism evidence="10">
    <name type="scientific">Tolypothrix bouteillei VB521301</name>
    <dbReference type="NCBI Taxonomy" id="1479485"/>
    <lineage>
        <taxon>Bacteria</taxon>
        <taxon>Bacillati</taxon>
        <taxon>Cyanobacteriota</taxon>
        <taxon>Cyanophyceae</taxon>
        <taxon>Nostocales</taxon>
        <taxon>Tolypothrichaceae</taxon>
        <taxon>Tolypothrix</taxon>
    </lineage>
</organism>
<dbReference type="Gene3D" id="1.10.1040.10">
    <property type="entry name" value="N-(1-d-carboxylethyl)-l-norvaline Dehydrogenase, domain 2"/>
    <property type="match status" value="1"/>
</dbReference>
<accession>A0A0C1R091</accession>
<dbReference type="GO" id="GO:0046029">
    <property type="term" value="F:mannitol dehydrogenase activity"/>
    <property type="evidence" value="ECO:0007669"/>
    <property type="project" value="TreeGrafter"/>
</dbReference>
<dbReference type="Proteomes" id="UP000029738">
    <property type="component" value="Unassembled WGS sequence"/>
</dbReference>
<dbReference type="InterPro" id="IPR036291">
    <property type="entry name" value="NAD(P)-bd_dom_sf"/>
</dbReference>
<dbReference type="Pfam" id="PF08125">
    <property type="entry name" value="Mannitol_dh_C"/>
    <property type="match status" value="1"/>
</dbReference>
<dbReference type="PANTHER" id="PTHR43362">
    <property type="entry name" value="MANNITOL DEHYDROGENASE DSF1-RELATED"/>
    <property type="match status" value="1"/>
</dbReference>
<dbReference type="PROSITE" id="PS00974">
    <property type="entry name" value="MANNITOL_DHGENASE"/>
    <property type="match status" value="1"/>
</dbReference>